<sequence length="317" mass="36279">MIPVHKIVVPTPYRVGPVNAYFLASRPYTLVDPGPDTPQAREVLQGELKRLGVPLDRIERVLLTHFHSDHSGLARWVYTLTGAKIYIHPYDLQKLNPAYDFVGVSLPFVREAGMPLEIVDKVLGDKDRLPWPWLPEGSAISVDDGYELSFERGIFKAFHFPGHATGHLCFYDVQDKNFLSGDFLLPHITPNPFLEPDPLCPERRAPSLGHYLQGLDRLEMMDIKRVWPGHGEVIDDFRRVVIMVREHHRLRFEALLDLVQKNGRRTAFEISRMMYPDLEGFNIFMGLSEVLAHLDVLVDRGRVKLDKEDGIAYYCVA</sequence>
<dbReference type="SMART" id="SM00849">
    <property type="entry name" value="Lactamase_B"/>
    <property type="match status" value="1"/>
</dbReference>
<evidence type="ECO:0000259" key="1">
    <source>
        <dbReference type="SMART" id="SM00849"/>
    </source>
</evidence>
<dbReference type="EMBL" id="WHYR01000005">
    <property type="protein sequence ID" value="MQL51278.1"/>
    <property type="molecule type" value="Genomic_DNA"/>
</dbReference>
<feature type="domain" description="Metallo-beta-lactamase" evidence="1">
    <location>
        <begin position="17"/>
        <end position="230"/>
    </location>
</feature>
<dbReference type="GO" id="GO:0016787">
    <property type="term" value="F:hydrolase activity"/>
    <property type="evidence" value="ECO:0007669"/>
    <property type="project" value="UniProtKB-KW"/>
</dbReference>
<dbReference type="SUPFAM" id="SSF56281">
    <property type="entry name" value="Metallo-hydrolase/oxidoreductase"/>
    <property type="match status" value="1"/>
</dbReference>
<dbReference type="Pfam" id="PF00753">
    <property type="entry name" value="Lactamase_B"/>
    <property type="match status" value="1"/>
</dbReference>
<accession>A0A6N7IPY7</accession>
<comment type="caution">
    <text evidence="2">The sequence shown here is derived from an EMBL/GenBank/DDBJ whole genome shotgun (WGS) entry which is preliminary data.</text>
</comment>
<dbReference type="OrthoDB" id="9761531at2"/>
<gene>
    <name evidence="2" type="ORF">GFC01_03170</name>
</gene>
<dbReference type="RefSeq" id="WP_152945202.1">
    <property type="nucleotide sequence ID" value="NZ_WHYR01000005.1"/>
</dbReference>
<keyword evidence="3" id="KW-1185">Reference proteome</keyword>
<dbReference type="InterPro" id="IPR036388">
    <property type="entry name" value="WH-like_DNA-bd_sf"/>
</dbReference>
<dbReference type="InterPro" id="IPR050662">
    <property type="entry name" value="Sec-metab_biosynth-thioest"/>
</dbReference>
<proteinExistence type="predicted"/>
<keyword evidence="2" id="KW-0378">Hydrolase</keyword>
<dbReference type="PANTHER" id="PTHR23131:SF4">
    <property type="entry name" value="METALLO-BETA-LACTAMASE SUPERFAMILY POTEIN"/>
    <property type="match status" value="1"/>
</dbReference>
<dbReference type="InterPro" id="IPR036866">
    <property type="entry name" value="RibonucZ/Hydroxyglut_hydro"/>
</dbReference>
<dbReference type="Gene3D" id="3.60.15.10">
    <property type="entry name" value="Ribonuclease Z/Hydroxyacylglutathione hydrolase-like"/>
    <property type="match status" value="1"/>
</dbReference>
<evidence type="ECO:0000313" key="2">
    <source>
        <dbReference type="EMBL" id="MQL51278.1"/>
    </source>
</evidence>
<dbReference type="PANTHER" id="PTHR23131">
    <property type="entry name" value="ENDORIBONUCLEASE LACTB2"/>
    <property type="match status" value="1"/>
</dbReference>
<organism evidence="2 3">
    <name type="scientific">Desulfofundulus thermobenzoicus</name>
    <dbReference type="NCBI Taxonomy" id="29376"/>
    <lineage>
        <taxon>Bacteria</taxon>
        <taxon>Bacillati</taxon>
        <taxon>Bacillota</taxon>
        <taxon>Clostridia</taxon>
        <taxon>Eubacteriales</taxon>
        <taxon>Peptococcaceae</taxon>
        <taxon>Desulfofundulus</taxon>
    </lineage>
</organism>
<protein>
    <submittedName>
        <fullName evidence="2">MBL fold metallo-hydrolase</fullName>
    </submittedName>
</protein>
<dbReference type="AlphaFoldDB" id="A0A6N7IPY7"/>
<dbReference type="Proteomes" id="UP000441717">
    <property type="component" value="Unassembled WGS sequence"/>
</dbReference>
<reference evidence="2 3" key="1">
    <citation type="submission" date="2019-10" db="EMBL/GenBank/DDBJ databases">
        <title>Comparative genomics of sulfur disproportionating microorganisms.</title>
        <authorList>
            <person name="Ward L.M."/>
            <person name="Bertran E."/>
            <person name="Johnston D."/>
        </authorList>
    </citation>
    <scope>NUCLEOTIDE SEQUENCE [LARGE SCALE GENOMIC DNA]</scope>
    <source>
        <strain evidence="2 3">DSM 14055</strain>
    </source>
</reference>
<dbReference type="InterPro" id="IPR001279">
    <property type="entry name" value="Metallo-B-lactamas"/>
</dbReference>
<evidence type="ECO:0000313" key="3">
    <source>
        <dbReference type="Proteomes" id="UP000441717"/>
    </source>
</evidence>
<dbReference type="Gene3D" id="1.10.10.10">
    <property type="entry name" value="Winged helix-like DNA-binding domain superfamily/Winged helix DNA-binding domain"/>
    <property type="match status" value="1"/>
</dbReference>
<name>A0A6N7IPY7_9FIRM</name>